<dbReference type="STRING" id="4072.A0A2G2XWH3"/>
<feature type="region of interest" description="Disordered" evidence="1">
    <location>
        <begin position="1"/>
        <end position="34"/>
    </location>
</feature>
<gene>
    <name evidence="2" type="ORF">T459_34329</name>
</gene>
<name>A0A2G2XWH3_CAPAN</name>
<feature type="region of interest" description="Disordered" evidence="1">
    <location>
        <begin position="260"/>
        <end position="315"/>
    </location>
</feature>
<evidence type="ECO:0000313" key="2">
    <source>
        <dbReference type="EMBL" id="PHT61822.1"/>
    </source>
</evidence>
<organism evidence="2 3">
    <name type="scientific">Capsicum annuum</name>
    <name type="common">Capsicum pepper</name>
    <dbReference type="NCBI Taxonomy" id="4072"/>
    <lineage>
        <taxon>Eukaryota</taxon>
        <taxon>Viridiplantae</taxon>
        <taxon>Streptophyta</taxon>
        <taxon>Embryophyta</taxon>
        <taxon>Tracheophyta</taxon>
        <taxon>Spermatophyta</taxon>
        <taxon>Magnoliopsida</taxon>
        <taxon>eudicotyledons</taxon>
        <taxon>Gunneridae</taxon>
        <taxon>Pentapetalae</taxon>
        <taxon>asterids</taxon>
        <taxon>lamiids</taxon>
        <taxon>Solanales</taxon>
        <taxon>Solanaceae</taxon>
        <taxon>Solanoideae</taxon>
        <taxon>Capsiceae</taxon>
        <taxon>Capsicum</taxon>
    </lineage>
</organism>
<dbReference type="Gramene" id="PHT61822">
    <property type="protein sequence ID" value="PHT61822"/>
    <property type="gene ID" value="T459_34329"/>
</dbReference>
<evidence type="ECO:0000313" key="3">
    <source>
        <dbReference type="Proteomes" id="UP000222542"/>
    </source>
</evidence>
<feature type="compositionally biased region" description="Basic residues" evidence="1">
    <location>
        <begin position="279"/>
        <end position="289"/>
    </location>
</feature>
<dbReference type="AlphaFoldDB" id="A0A2G2XWH3"/>
<dbReference type="EMBL" id="AYRZ02000113">
    <property type="protein sequence ID" value="PHT61822.1"/>
    <property type="molecule type" value="Genomic_DNA"/>
</dbReference>
<reference evidence="2 3" key="1">
    <citation type="journal article" date="2014" name="Nat. Genet.">
        <title>Genome sequence of the hot pepper provides insights into the evolution of pungency in Capsicum species.</title>
        <authorList>
            <person name="Kim S."/>
            <person name="Park M."/>
            <person name="Yeom S.I."/>
            <person name="Kim Y.M."/>
            <person name="Lee J.M."/>
            <person name="Lee H.A."/>
            <person name="Seo E."/>
            <person name="Choi J."/>
            <person name="Cheong K."/>
            <person name="Kim K.T."/>
            <person name="Jung K."/>
            <person name="Lee G.W."/>
            <person name="Oh S.K."/>
            <person name="Bae C."/>
            <person name="Kim S.B."/>
            <person name="Lee H.Y."/>
            <person name="Kim S.Y."/>
            <person name="Kim M.S."/>
            <person name="Kang B.C."/>
            <person name="Jo Y.D."/>
            <person name="Yang H.B."/>
            <person name="Jeong H.J."/>
            <person name="Kang W.H."/>
            <person name="Kwon J.K."/>
            <person name="Shin C."/>
            <person name="Lim J.Y."/>
            <person name="Park J.H."/>
            <person name="Huh J.H."/>
            <person name="Kim J.S."/>
            <person name="Kim B.D."/>
            <person name="Cohen O."/>
            <person name="Paran I."/>
            <person name="Suh M.C."/>
            <person name="Lee S.B."/>
            <person name="Kim Y.K."/>
            <person name="Shin Y."/>
            <person name="Noh S.J."/>
            <person name="Park J."/>
            <person name="Seo Y.S."/>
            <person name="Kwon S.Y."/>
            <person name="Kim H.A."/>
            <person name="Park J.M."/>
            <person name="Kim H.J."/>
            <person name="Choi S.B."/>
            <person name="Bosland P.W."/>
            <person name="Reeves G."/>
            <person name="Jo S.H."/>
            <person name="Lee B.W."/>
            <person name="Cho H.T."/>
            <person name="Choi H.S."/>
            <person name="Lee M.S."/>
            <person name="Yu Y."/>
            <person name="Do Choi Y."/>
            <person name="Park B.S."/>
            <person name="van Deynze A."/>
            <person name="Ashrafi H."/>
            <person name="Hill T."/>
            <person name="Kim W.T."/>
            <person name="Pai H.S."/>
            <person name="Ahn H.K."/>
            <person name="Yeam I."/>
            <person name="Giovannoni J.J."/>
            <person name="Rose J.K."/>
            <person name="Sorensen I."/>
            <person name="Lee S.J."/>
            <person name="Kim R.W."/>
            <person name="Choi I.Y."/>
            <person name="Choi B.S."/>
            <person name="Lim J.S."/>
            <person name="Lee Y.H."/>
            <person name="Choi D."/>
        </authorList>
    </citation>
    <scope>NUCLEOTIDE SEQUENCE [LARGE SCALE GENOMIC DNA]</scope>
    <source>
        <strain evidence="3">cv. CM334</strain>
    </source>
</reference>
<feature type="compositionally biased region" description="Basic and acidic residues" evidence="1">
    <location>
        <begin position="260"/>
        <end position="275"/>
    </location>
</feature>
<protein>
    <submittedName>
        <fullName evidence="2">Uncharacterized protein</fullName>
    </submittedName>
</protein>
<reference evidence="2 3" key="2">
    <citation type="journal article" date="2017" name="Genome Biol.">
        <title>New reference genome sequences of hot pepper reveal the massive evolution of plant disease-resistance genes by retroduplication.</title>
        <authorList>
            <person name="Kim S."/>
            <person name="Park J."/>
            <person name="Yeom S.I."/>
            <person name="Kim Y.M."/>
            <person name="Seo E."/>
            <person name="Kim K.T."/>
            <person name="Kim M.S."/>
            <person name="Lee J.M."/>
            <person name="Cheong K."/>
            <person name="Shin H.S."/>
            <person name="Kim S.B."/>
            <person name="Han K."/>
            <person name="Lee J."/>
            <person name="Park M."/>
            <person name="Lee H.A."/>
            <person name="Lee H.Y."/>
            <person name="Lee Y."/>
            <person name="Oh S."/>
            <person name="Lee J.H."/>
            <person name="Choi E."/>
            <person name="Choi E."/>
            <person name="Lee S.E."/>
            <person name="Jeon J."/>
            <person name="Kim H."/>
            <person name="Choi G."/>
            <person name="Song H."/>
            <person name="Lee J."/>
            <person name="Lee S.C."/>
            <person name="Kwon J.K."/>
            <person name="Lee H.Y."/>
            <person name="Koo N."/>
            <person name="Hong Y."/>
            <person name="Kim R.W."/>
            <person name="Kang W.H."/>
            <person name="Huh J.H."/>
            <person name="Kang B.C."/>
            <person name="Yang T.J."/>
            <person name="Lee Y.H."/>
            <person name="Bennetzen J.L."/>
            <person name="Choi D."/>
        </authorList>
    </citation>
    <scope>NUCLEOTIDE SEQUENCE [LARGE SCALE GENOMIC DNA]</scope>
    <source>
        <strain evidence="3">cv. CM334</strain>
    </source>
</reference>
<accession>A0A2G2XWH3</accession>
<comment type="caution">
    <text evidence="2">The sequence shown here is derived from an EMBL/GenBank/DDBJ whole genome shotgun (WGS) entry which is preliminary data.</text>
</comment>
<keyword evidence="3" id="KW-1185">Reference proteome</keyword>
<sequence length="315" mass="36411">MADESRFSVDGSNDSVPDNSNDNSVDTTDAKKMKEMESRSTVLEYFEKIFENDKLQTRLRSEGGIMALLGIVRCRHQDLLSQVVQKTGQSSLIKDGALTMVVHNSNKMVLHYLAELGIMTPPTVHPGLFISSVLLGQISHRSEDIWNNGTCDTLTCLRYDGDFWDYISRNPLHERACRYLLDAEFYDYCMNDSNVWRAIVPEIAWDAVEWHYPDRARTLHQIYRTTLSVQDSDNNELCEFEDRLSKLAMNSFRVAGERGRGRIEDQYPRGDEYVEPRPQPRRRGRRRKERPNYDRGEDAGTQMSPVYDHVSSDRL</sequence>
<feature type="compositionally biased region" description="Low complexity" evidence="1">
    <location>
        <begin position="8"/>
        <end position="26"/>
    </location>
</feature>
<evidence type="ECO:0000256" key="1">
    <source>
        <dbReference type="SAM" id="MobiDB-lite"/>
    </source>
</evidence>
<proteinExistence type="predicted"/>
<dbReference type="Proteomes" id="UP000222542">
    <property type="component" value="Unassembled WGS sequence"/>
</dbReference>